<evidence type="ECO:0000313" key="2">
    <source>
        <dbReference type="Proteomes" id="UP001516400"/>
    </source>
</evidence>
<proteinExistence type="predicted"/>
<dbReference type="Proteomes" id="UP001516400">
    <property type="component" value="Unassembled WGS sequence"/>
</dbReference>
<keyword evidence="2" id="KW-1185">Reference proteome</keyword>
<comment type="caution">
    <text evidence="1">The sequence shown here is derived from an EMBL/GenBank/DDBJ whole genome shotgun (WGS) entry which is preliminary data.</text>
</comment>
<dbReference type="EMBL" id="JABFTP020000185">
    <property type="protein sequence ID" value="KAL3287166.1"/>
    <property type="molecule type" value="Genomic_DNA"/>
</dbReference>
<evidence type="ECO:0000313" key="1">
    <source>
        <dbReference type="EMBL" id="KAL3287166.1"/>
    </source>
</evidence>
<organism evidence="1 2">
    <name type="scientific">Cryptolaemus montrouzieri</name>
    <dbReference type="NCBI Taxonomy" id="559131"/>
    <lineage>
        <taxon>Eukaryota</taxon>
        <taxon>Metazoa</taxon>
        <taxon>Ecdysozoa</taxon>
        <taxon>Arthropoda</taxon>
        <taxon>Hexapoda</taxon>
        <taxon>Insecta</taxon>
        <taxon>Pterygota</taxon>
        <taxon>Neoptera</taxon>
        <taxon>Endopterygota</taxon>
        <taxon>Coleoptera</taxon>
        <taxon>Polyphaga</taxon>
        <taxon>Cucujiformia</taxon>
        <taxon>Coccinelloidea</taxon>
        <taxon>Coccinellidae</taxon>
        <taxon>Scymninae</taxon>
        <taxon>Scymnini</taxon>
        <taxon>Cryptolaemus</taxon>
    </lineage>
</organism>
<dbReference type="AlphaFoldDB" id="A0ABD2P8Z8"/>
<protein>
    <recommendedName>
        <fullName evidence="3">Reverse transcriptase domain-containing protein</fullName>
    </recommendedName>
</protein>
<evidence type="ECO:0008006" key="3">
    <source>
        <dbReference type="Google" id="ProtNLM"/>
    </source>
</evidence>
<name>A0ABD2P8Z8_9CUCU</name>
<sequence>MRELDYSIKIKKSLCPGLDVVTYSMLKHSPTSLRSRLLHLLNVLTPTTGEPPPPLKTSLIIPFAKPNKTLDDEGRMEGIIEDIIGDKNQIYWFRRERSTMDCVGLLTSYAYRAFSSGKIVVAIFVDIKKAYHGVGLNILYNTCVVDAHIPYKLCNLVY</sequence>
<gene>
    <name evidence="1" type="ORF">HHI36_001645</name>
</gene>
<reference evidence="1 2" key="1">
    <citation type="journal article" date="2021" name="BMC Biol.">
        <title>Horizontally acquired antibacterial genes associated with adaptive radiation of ladybird beetles.</title>
        <authorList>
            <person name="Li H.S."/>
            <person name="Tang X.F."/>
            <person name="Huang Y.H."/>
            <person name="Xu Z.Y."/>
            <person name="Chen M.L."/>
            <person name="Du X.Y."/>
            <person name="Qiu B.Y."/>
            <person name="Chen P.T."/>
            <person name="Zhang W."/>
            <person name="Slipinski A."/>
            <person name="Escalona H.E."/>
            <person name="Waterhouse R.M."/>
            <person name="Zwick A."/>
            <person name="Pang H."/>
        </authorList>
    </citation>
    <scope>NUCLEOTIDE SEQUENCE [LARGE SCALE GENOMIC DNA]</scope>
    <source>
        <strain evidence="1">SYSU2018</strain>
    </source>
</reference>
<accession>A0ABD2P8Z8</accession>